<keyword evidence="10" id="KW-0496">Mitochondrion</keyword>
<keyword evidence="4 10" id="KW-0812">Transmembrane</keyword>
<evidence type="ECO:0000256" key="8">
    <source>
        <dbReference type="ARBA" id="ARBA00023065"/>
    </source>
</evidence>
<evidence type="ECO:0000256" key="9">
    <source>
        <dbReference type="ARBA" id="ARBA00023136"/>
    </source>
</evidence>
<dbReference type="OrthoDB" id="10251508at2759"/>
<dbReference type="eggNOG" id="KOG2662">
    <property type="taxonomic scope" value="Eukaryota"/>
</dbReference>
<dbReference type="Pfam" id="PF22099">
    <property type="entry name" value="MRS2-like"/>
    <property type="match status" value="1"/>
</dbReference>
<dbReference type="PANTHER" id="PTHR13890:SF0">
    <property type="entry name" value="MAGNESIUM TRANSPORTER MRS2 HOMOLOG, MITOCHONDRIAL"/>
    <property type="match status" value="1"/>
</dbReference>
<evidence type="ECO:0000256" key="2">
    <source>
        <dbReference type="ARBA" id="ARBA00009765"/>
    </source>
</evidence>
<evidence type="ECO:0000256" key="1">
    <source>
        <dbReference type="ARBA" id="ARBA00004141"/>
    </source>
</evidence>
<dbReference type="EMBL" id="AMYD01000259">
    <property type="protein sequence ID" value="EQB58594.1"/>
    <property type="molecule type" value="Genomic_DNA"/>
</dbReference>
<keyword evidence="6" id="KW-0809">Transit peptide</keyword>
<evidence type="ECO:0000256" key="7">
    <source>
        <dbReference type="ARBA" id="ARBA00022989"/>
    </source>
</evidence>
<protein>
    <recommendedName>
        <fullName evidence="10">Magnesium transporter</fullName>
    </recommendedName>
</protein>
<dbReference type="Proteomes" id="UP000015530">
    <property type="component" value="Unassembled WGS sequence"/>
</dbReference>
<dbReference type="PANTHER" id="PTHR13890">
    <property type="entry name" value="RNA SPLICING PROTEIN MRS2, MITOCHONDRIAL"/>
    <property type="match status" value="1"/>
</dbReference>
<comment type="similarity">
    <text evidence="2 10">Belongs to the CorA metal ion transporter (MIT) (TC 1.A.35) family.</text>
</comment>
<organism evidence="11 12">
    <name type="scientific">Colletotrichum gloeosporioides (strain Cg-14)</name>
    <name type="common">Anthracnose fungus</name>
    <name type="synonym">Glomerella cingulata</name>
    <dbReference type="NCBI Taxonomy" id="1237896"/>
    <lineage>
        <taxon>Eukaryota</taxon>
        <taxon>Fungi</taxon>
        <taxon>Dikarya</taxon>
        <taxon>Ascomycota</taxon>
        <taxon>Pezizomycotina</taxon>
        <taxon>Sordariomycetes</taxon>
        <taxon>Hypocreomycetidae</taxon>
        <taxon>Glomerellales</taxon>
        <taxon>Glomerellaceae</taxon>
        <taxon>Colletotrichum</taxon>
        <taxon>Colletotrichum gloeosporioides species complex</taxon>
    </lineage>
</organism>
<dbReference type="Gene3D" id="1.20.58.340">
    <property type="entry name" value="Magnesium transport protein CorA, transmembrane region"/>
    <property type="match status" value="1"/>
</dbReference>
<dbReference type="InterPro" id="IPR039204">
    <property type="entry name" value="MRS2-like"/>
</dbReference>
<evidence type="ECO:0000313" key="11">
    <source>
        <dbReference type="EMBL" id="EQB58594.1"/>
    </source>
</evidence>
<dbReference type="GO" id="GO:0005743">
    <property type="term" value="C:mitochondrial inner membrane"/>
    <property type="evidence" value="ECO:0007669"/>
    <property type="project" value="UniProtKB-SubCell"/>
</dbReference>
<comment type="caution">
    <text evidence="11">The sequence shown here is derived from an EMBL/GenBank/DDBJ whole genome shotgun (WGS) entry which is preliminary data.</text>
</comment>
<evidence type="ECO:0000256" key="10">
    <source>
        <dbReference type="RuleBase" id="RU366042"/>
    </source>
</evidence>
<dbReference type="AlphaFoldDB" id="T0L2C3"/>
<reference evidence="12" key="1">
    <citation type="journal article" date="2013" name="Mol. Plant Microbe Interact.">
        <title>Global aspects of pacC regulation of pathogenicity genes in Colletotrichum gloeosporioides as revealed by transcriptome analysis.</title>
        <authorList>
            <person name="Alkan N."/>
            <person name="Meng X."/>
            <person name="Friedlander G."/>
            <person name="Reuveni E."/>
            <person name="Sukno S."/>
            <person name="Sherman A."/>
            <person name="Thon M."/>
            <person name="Fluhr R."/>
            <person name="Prusky D."/>
        </authorList>
    </citation>
    <scope>NUCLEOTIDE SEQUENCE [LARGE SCALE GENOMIC DNA]</scope>
    <source>
        <strain evidence="12">Cg-14</strain>
    </source>
</reference>
<feature type="transmembrane region" description="Helical" evidence="10">
    <location>
        <begin position="317"/>
        <end position="335"/>
    </location>
</feature>
<keyword evidence="5 10" id="KW-0460">Magnesium</keyword>
<evidence type="ECO:0000256" key="4">
    <source>
        <dbReference type="ARBA" id="ARBA00022692"/>
    </source>
</evidence>
<sequence>MAMRLIRHSYRICFAAHQLTVRSITTKASAPPTASTPSAIPCQPKRLRCTEVDENGDVTVRYISAKKTELTTRYGLVPRDIRKIELSTLSHIGIRPSTVLIHLLHLKVLVQRDRALIFDDATSPTSREAFLRDIGEAIKQRNAALAEVACERKEDKTYAQPQATFEFLAIEAVLSSVVTELEGELAAVRHPADRVLASLEDDVDRRVLLNLFGLSGRATWIAAQAELVLGAVEDVLDWDDSLAALYLTEKADPNALAKTVDDDLTAAESLLGSYYNALNEIVQEAQSLVSSIRNTQESASAILDANRNSLMLLDLKYRMGTLGLASGSFFSAFYGMNISNYIVDYNWAFPGVCGTSAVLAVIATCYGSSVLRKLMRDKCNNRVIFAVTYKYTSDDEGDIVNV</sequence>
<feature type="transmembrane region" description="Helical" evidence="10">
    <location>
        <begin position="347"/>
        <end position="366"/>
    </location>
</feature>
<keyword evidence="7 10" id="KW-1133">Transmembrane helix</keyword>
<dbReference type="OMA" id="FKQKGVM"/>
<keyword evidence="3 10" id="KW-0813">Transport</keyword>
<proteinExistence type="inferred from homology"/>
<dbReference type="CDD" id="cd12823">
    <property type="entry name" value="Mrs2_Mfm1p-like"/>
    <property type="match status" value="1"/>
</dbReference>
<dbReference type="Gene3D" id="2.40.128.330">
    <property type="match status" value="1"/>
</dbReference>
<accession>T0L2C3</accession>
<evidence type="ECO:0000313" key="12">
    <source>
        <dbReference type="Proteomes" id="UP000015530"/>
    </source>
</evidence>
<gene>
    <name evidence="11" type="ORF">CGLO_01145</name>
</gene>
<dbReference type="STRING" id="1237896.T0L2C3"/>
<keyword evidence="8 10" id="KW-0406">Ion transport</keyword>
<dbReference type="GO" id="GO:0015095">
    <property type="term" value="F:magnesium ion transmembrane transporter activity"/>
    <property type="evidence" value="ECO:0007669"/>
    <property type="project" value="TreeGrafter"/>
</dbReference>
<evidence type="ECO:0000256" key="6">
    <source>
        <dbReference type="ARBA" id="ARBA00022946"/>
    </source>
</evidence>
<dbReference type="HOGENOM" id="CLU_025144_1_0_1"/>
<comment type="subcellular location">
    <subcellularLocation>
        <location evidence="1">Membrane</location>
        <topology evidence="1">Multi-pass membrane protein</topology>
    </subcellularLocation>
    <subcellularLocation>
        <location evidence="10">Mitochondrion inner membrane</location>
        <topology evidence="10">Multi-pass membrane protein</topology>
    </subcellularLocation>
</comment>
<keyword evidence="10" id="KW-0999">Mitochondrion inner membrane</keyword>
<evidence type="ECO:0000256" key="5">
    <source>
        <dbReference type="ARBA" id="ARBA00022842"/>
    </source>
</evidence>
<name>T0L2C3_COLGC</name>
<keyword evidence="9 10" id="KW-0472">Membrane</keyword>
<evidence type="ECO:0000256" key="3">
    <source>
        <dbReference type="ARBA" id="ARBA00022448"/>
    </source>
</evidence>
<dbReference type="GO" id="GO:0045016">
    <property type="term" value="P:mitochondrial magnesium ion transmembrane transport"/>
    <property type="evidence" value="ECO:0007669"/>
    <property type="project" value="TreeGrafter"/>
</dbReference>